<keyword evidence="11" id="KW-0418">Kinase</keyword>
<evidence type="ECO:0000313" key="23">
    <source>
        <dbReference type="Proteomes" id="UP001187192"/>
    </source>
</evidence>
<dbReference type="GO" id="GO:0004674">
    <property type="term" value="F:protein serine/threonine kinase activity"/>
    <property type="evidence" value="ECO:0007669"/>
    <property type="project" value="UniProtKB-KW"/>
</dbReference>
<dbReference type="PROSITE" id="PS00107">
    <property type="entry name" value="PROTEIN_KINASE_ATP"/>
    <property type="match status" value="1"/>
</dbReference>
<reference evidence="22" key="1">
    <citation type="submission" date="2023-07" db="EMBL/GenBank/DDBJ databases">
        <title>draft genome sequence of fig (Ficus carica).</title>
        <authorList>
            <person name="Takahashi T."/>
            <person name="Nishimura K."/>
        </authorList>
    </citation>
    <scope>NUCLEOTIDE SEQUENCE</scope>
</reference>
<protein>
    <recommendedName>
        <fullName evidence="2">non-specific serine/threonine protein kinase</fullName>
        <ecNumber evidence="2">2.7.11.1</ecNumber>
    </recommendedName>
</protein>
<dbReference type="InterPro" id="IPR000719">
    <property type="entry name" value="Prot_kinase_dom"/>
</dbReference>
<evidence type="ECO:0000256" key="6">
    <source>
        <dbReference type="ARBA" id="ARBA00022679"/>
    </source>
</evidence>
<dbReference type="InterPro" id="IPR001611">
    <property type="entry name" value="Leu-rich_rpt"/>
</dbReference>
<dbReference type="Gene3D" id="1.10.510.10">
    <property type="entry name" value="Transferase(Phosphotransferase) domain 1"/>
    <property type="match status" value="1"/>
</dbReference>
<dbReference type="Gene3D" id="3.80.10.10">
    <property type="entry name" value="Ribonuclease Inhibitor"/>
    <property type="match status" value="1"/>
</dbReference>
<dbReference type="AlphaFoldDB" id="A0AA88A0P6"/>
<evidence type="ECO:0000256" key="19">
    <source>
        <dbReference type="SAM" id="Phobius"/>
    </source>
</evidence>
<comment type="catalytic activity">
    <reaction evidence="17">
        <text>L-seryl-[protein] + ATP = O-phospho-L-seryl-[protein] + ADP + H(+)</text>
        <dbReference type="Rhea" id="RHEA:17989"/>
        <dbReference type="Rhea" id="RHEA-COMP:9863"/>
        <dbReference type="Rhea" id="RHEA-COMP:11604"/>
        <dbReference type="ChEBI" id="CHEBI:15378"/>
        <dbReference type="ChEBI" id="CHEBI:29999"/>
        <dbReference type="ChEBI" id="CHEBI:30616"/>
        <dbReference type="ChEBI" id="CHEBI:83421"/>
        <dbReference type="ChEBI" id="CHEBI:456216"/>
        <dbReference type="EC" id="2.7.11.1"/>
    </reaction>
</comment>
<evidence type="ECO:0000256" key="7">
    <source>
        <dbReference type="ARBA" id="ARBA00022692"/>
    </source>
</evidence>
<comment type="catalytic activity">
    <reaction evidence="16">
        <text>L-threonyl-[protein] + ATP = O-phospho-L-threonyl-[protein] + ADP + H(+)</text>
        <dbReference type="Rhea" id="RHEA:46608"/>
        <dbReference type="Rhea" id="RHEA-COMP:11060"/>
        <dbReference type="Rhea" id="RHEA-COMP:11605"/>
        <dbReference type="ChEBI" id="CHEBI:15378"/>
        <dbReference type="ChEBI" id="CHEBI:30013"/>
        <dbReference type="ChEBI" id="CHEBI:30616"/>
        <dbReference type="ChEBI" id="CHEBI:61977"/>
        <dbReference type="ChEBI" id="CHEBI:456216"/>
        <dbReference type="EC" id="2.7.11.1"/>
    </reaction>
</comment>
<dbReference type="SMART" id="SM00220">
    <property type="entry name" value="S_TKc"/>
    <property type="match status" value="1"/>
</dbReference>
<evidence type="ECO:0000256" key="16">
    <source>
        <dbReference type="ARBA" id="ARBA00047899"/>
    </source>
</evidence>
<organism evidence="22 23">
    <name type="scientific">Ficus carica</name>
    <name type="common">Common fig</name>
    <dbReference type="NCBI Taxonomy" id="3494"/>
    <lineage>
        <taxon>Eukaryota</taxon>
        <taxon>Viridiplantae</taxon>
        <taxon>Streptophyta</taxon>
        <taxon>Embryophyta</taxon>
        <taxon>Tracheophyta</taxon>
        <taxon>Spermatophyta</taxon>
        <taxon>Magnoliopsida</taxon>
        <taxon>eudicotyledons</taxon>
        <taxon>Gunneridae</taxon>
        <taxon>Pentapetalae</taxon>
        <taxon>rosids</taxon>
        <taxon>fabids</taxon>
        <taxon>Rosales</taxon>
        <taxon>Moraceae</taxon>
        <taxon>Ficeae</taxon>
        <taxon>Ficus</taxon>
    </lineage>
</organism>
<evidence type="ECO:0000313" key="22">
    <source>
        <dbReference type="EMBL" id="GMN37093.1"/>
    </source>
</evidence>
<feature type="transmembrane region" description="Helical" evidence="19">
    <location>
        <begin position="530"/>
        <end position="555"/>
    </location>
</feature>
<name>A0AA88A0P6_FICCA</name>
<evidence type="ECO:0000256" key="12">
    <source>
        <dbReference type="ARBA" id="ARBA00022840"/>
    </source>
</evidence>
<gene>
    <name evidence="22" type="ORF">TIFTF001_006534</name>
</gene>
<dbReference type="PROSITE" id="PS00108">
    <property type="entry name" value="PROTEIN_KINASE_ST"/>
    <property type="match status" value="1"/>
</dbReference>
<evidence type="ECO:0000256" key="10">
    <source>
        <dbReference type="ARBA" id="ARBA00022741"/>
    </source>
</evidence>
<evidence type="ECO:0000256" key="14">
    <source>
        <dbReference type="ARBA" id="ARBA00023136"/>
    </source>
</evidence>
<feature type="binding site" evidence="18">
    <location>
        <position position="614"/>
    </location>
    <ligand>
        <name>ATP</name>
        <dbReference type="ChEBI" id="CHEBI:30616"/>
    </ligand>
</feature>
<keyword evidence="13 19" id="KW-1133">Transmembrane helix</keyword>
<dbReference type="CDD" id="cd14066">
    <property type="entry name" value="STKc_IRAK"/>
    <property type="match status" value="1"/>
</dbReference>
<evidence type="ECO:0000256" key="8">
    <source>
        <dbReference type="ARBA" id="ARBA00022729"/>
    </source>
</evidence>
<dbReference type="Pfam" id="PF12819">
    <property type="entry name" value="Malectin_like"/>
    <property type="match status" value="1"/>
</dbReference>
<keyword evidence="10 18" id="KW-0547">Nucleotide-binding</keyword>
<evidence type="ECO:0000259" key="21">
    <source>
        <dbReference type="PROSITE" id="PS50011"/>
    </source>
</evidence>
<evidence type="ECO:0000256" key="2">
    <source>
        <dbReference type="ARBA" id="ARBA00012513"/>
    </source>
</evidence>
<dbReference type="InterPro" id="IPR008271">
    <property type="entry name" value="Ser/Thr_kinase_AS"/>
</dbReference>
<keyword evidence="15" id="KW-0675">Receptor</keyword>
<evidence type="ECO:0000256" key="3">
    <source>
        <dbReference type="ARBA" id="ARBA00022527"/>
    </source>
</evidence>
<dbReference type="InterPro" id="IPR011009">
    <property type="entry name" value="Kinase-like_dom_sf"/>
</dbReference>
<dbReference type="Pfam" id="PF13855">
    <property type="entry name" value="LRR_8"/>
    <property type="match status" value="1"/>
</dbReference>
<keyword evidence="9" id="KW-0677">Repeat</keyword>
<comment type="subcellular location">
    <subcellularLocation>
        <location evidence="1">Membrane</location>
        <topology evidence="1">Single-pass membrane protein</topology>
    </subcellularLocation>
</comment>
<dbReference type="SUPFAM" id="SSF56112">
    <property type="entry name" value="Protein kinase-like (PK-like)"/>
    <property type="match status" value="1"/>
</dbReference>
<keyword evidence="8 20" id="KW-0732">Signal</keyword>
<dbReference type="Pfam" id="PF07714">
    <property type="entry name" value="PK_Tyr_Ser-Thr"/>
    <property type="match status" value="1"/>
</dbReference>
<comment type="caution">
    <text evidence="22">The sequence shown here is derived from an EMBL/GenBank/DDBJ whole genome shotgun (WGS) entry which is preliminary data.</text>
</comment>
<evidence type="ECO:0000256" key="18">
    <source>
        <dbReference type="PROSITE-ProRule" id="PRU10141"/>
    </source>
</evidence>
<dbReference type="PANTHER" id="PTHR45631:SF202">
    <property type="entry name" value="SENESCENCE-INDUCED RECEPTOR-LIKE SERINE_THREONINE-PROTEIN KINASE"/>
    <property type="match status" value="1"/>
</dbReference>
<dbReference type="InterPro" id="IPR032675">
    <property type="entry name" value="LRR_dom_sf"/>
</dbReference>
<evidence type="ECO:0000256" key="11">
    <source>
        <dbReference type="ARBA" id="ARBA00022777"/>
    </source>
</evidence>
<dbReference type="GO" id="GO:0016020">
    <property type="term" value="C:membrane"/>
    <property type="evidence" value="ECO:0007669"/>
    <property type="project" value="UniProtKB-SubCell"/>
</dbReference>
<evidence type="ECO:0000256" key="4">
    <source>
        <dbReference type="ARBA" id="ARBA00022553"/>
    </source>
</evidence>
<dbReference type="SUPFAM" id="SSF52058">
    <property type="entry name" value="L domain-like"/>
    <property type="match status" value="1"/>
</dbReference>
<evidence type="ECO:0000256" key="17">
    <source>
        <dbReference type="ARBA" id="ARBA00048679"/>
    </source>
</evidence>
<dbReference type="InterPro" id="IPR001245">
    <property type="entry name" value="Ser-Thr/Tyr_kinase_cat_dom"/>
</dbReference>
<keyword evidence="7 19" id="KW-0812">Transmembrane</keyword>
<evidence type="ECO:0000256" key="5">
    <source>
        <dbReference type="ARBA" id="ARBA00022614"/>
    </source>
</evidence>
<evidence type="ECO:0000256" key="20">
    <source>
        <dbReference type="SAM" id="SignalP"/>
    </source>
</evidence>
<dbReference type="GO" id="GO:0005524">
    <property type="term" value="F:ATP binding"/>
    <property type="evidence" value="ECO:0007669"/>
    <property type="project" value="UniProtKB-UniRule"/>
</dbReference>
<dbReference type="FunFam" id="1.10.510.10:FF:000146">
    <property type="entry name" value="LRR receptor-like serine/threonine-protein kinase IOS1"/>
    <property type="match status" value="1"/>
</dbReference>
<dbReference type="InterPro" id="IPR024788">
    <property type="entry name" value="Malectin-like_Carb-bd_dom"/>
</dbReference>
<evidence type="ECO:0000256" key="9">
    <source>
        <dbReference type="ARBA" id="ARBA00022737"/>
    </source>
</evidence>
<sequence>MMEKMMFKHFLFALLSVFSLILVHAQDDQSGFISIDCGRVPPNTSYTEPSTGIKYISDELFVDGGVSKSILPEYKATLQEQAAYVRSFPEGIRNCYRVNVTKNTRYLIRATFLYGDYDGLEQFPEFDLHFGVTLWETVKIEYITISAIKEIIHIPTQDKVDVCLVNTGSGTPFITALEFRPLLNSTYSTPIGSLLLYLRADVGSTDNGSVHRYPFDVFDRLWFPYYYEKWTQIQLPASEKVNSGFNIYQPSPDVMGTAGTPTNESSPMQFVWTDRDPNTVFYVYMYFSELQQLEANESRAFNINFNGNHFYGPLVPDHLNVTVIFTPSGLYGGNFTFSIVRLENSTLPPIINAIEIYTSVDFLHSETDQNDETDGEFDLIFESADAILNIKSSYRVTRNWGGDPCLPTQYIWTGLNCSSDGLDSPRITSLNLSSSGLTGEITSHLSKLTVLESLDLSNNSLTGPVPDFLAQLHNLRILNLEMNKLTGSVPAELIERSQSGSLSLSVGENPDLCASVSCETKTSKKKKSNVAIPIAASVGGLVILMLIAVIIYVVLKRQKKAGSDDTDSLDSKKRHFTYSEVIRITNNFERILGKGGFGTVYHGLTDETTQVAVKMLSLPQVQGNQQSQSEEEQNSMQKLYYVQFQAEVKLLMRVQHANLTSLVGYCNEGNNKALIFEFMANGDLDSHLSGDKNANVLNWERRLQIAVDAAQGLEYLHTGCKPPIVHRDVKTTNILLTERFQAKIADFGLSKVFPSDEDASHVITRVAGTRGYLDPEYATTNRLTEKSDVFSFGVVLLEIITGRPAVSRTHDERIHIIQWVNSMLANGDIKSIAGPSLNGDFETNSVWKAVELAMACVSQSSAKRPNMSQVVTELKNCFEVEIGRRNNNSRMTQSTTDSVELISMNVTTEFTPLPR</sequence>
<keyword evidence="12 18" id="KW-0067">ATP-binding</keyword>
<evidence type="ECO:0000256" key="13">
    <source>
        <dbReference type="ARBA" id="ARBA00022989"/>
    </source>
</evidence>
<dbReference type="PANTHER" id="PTHR45631">
    <property type="entry name" value="OS07G0107800 PROTEIN-RELATED"/>
    <property type="match status" value="1"/>
</dbReference>
<dbReference type="Proteomes" id="UP001187192">
    <property type="component" value="Unassembled WGS sequence"/>
</dbReference>
<keyword evidence="14 19" id="KW-0472">Membrane</keyword>
<feature type="signal peptide" evidence="20">
    <location>
        <begin position="1"/>
        <end position="25"/>
    </location>
</feature>
<dbReference type="EMBL" id="BTGU01000006">
    <property type="protein sequence ID" value="GMN37093.1"/>
    <property type="molecule type" value="Genomic_DNA"/>
</dbReference>
<keyword evidence="6" id="KW-0808">Transferase</keyword>
<evidence type="ECO:0000256" key="1">
    <source>
        <dbReference type="ARBA" id="ARBA00004167"/>
    </source>
</evidence>
<accession>A0AA88A0P6</accession>
<keyword evidence="3" id="KW-0723">Serine/threonine-protein kinase</keyword>
<evidence type="ECO:0000256" key="15">
    <source>
        <dbReference type="ARBA" id="ARBA00023170"/>
    </source>
</evidence>
<keyword evidence="4" id="KW-0597">Phosphoprotein</keyword>
<dbReference type="PROSITE" id="PS50011">
    <property type="entry name" value="PROTEIN_KINASE_DOM"/>
    <property type="match status" value="1"/>
</dbReference>
<keyword evidence="5" id="KW-0433">Leucine-rich repeat</keyword>
<dbReference type="FunFam" id="3.80.10.10:FF:000129">
    <property type="entry name" value="Leucine-rich repeat receptor-like kinase"/>
    <property type="match status" value="1"/>
</dbReference>
<feature type="chain" id="PRO_5041738045" description="non-specific serine/threonine protein kinase" evidence="20">
    <location>
        <begin position="26"/>
        <end position="915"/>
    </location>
</feature>
<keyword evidence="23" id="KW-1185">Reference proteome</keyword>
<dbReference type="EC" id="2.7.11.1" evidence="2"/>
<feature type="domain" description="Protein kinase" evidence="21">
    <location>
        <begin position="586"/>
        <end position="878"/>
    </location>
</feature>
<dbReference type="InterPro" id="IPR017441">
    <property type="entry name" value="Protein_kinase_ATP_BS"/>
</dbReference>
<proteinExistence type="predicted"/>
<dbReference type="Gene3D" id="3.30.200.20">
    <property type="entry name" value="Phosphorylase Kinase, domain 1"/>
    <property type="match status" value="1"/>
</dbReference>